<name>A0ABV2QL40_9MICO</name>
<feature type="domain" description="N-acetyltransferase" evidence="1">
    <location>
        <begin position="2"/>
        <end position="192"/>
    </location>
</feature>
<evidence type="ECO:0000259" key="1">
    <source>
        <dbReference type="PROSITE" id="PS51186"/>
    </source>
</evidence>
<organism evidence="2 3">
    <name type="scientific">Conyzicola nivalis</name>
    <dbReference type="NCBI Taxonomy" id="1477021"/>
    <lineage>
        <taxon>Bacteria</taxon>
        <taxon>Bacillati</taxon>
        <taxon>Actinomycetota</taxon>
        <taxon>Actinomycetes</taxon>
        <taxon>Micrococcales</taxon>
        <taxon>Microbacteriaceae</taxon>
        <taxon>Conyzicola</taxon>
    </lineage>
</organism>
<proteinExistence type="predicted"/>
<protein>
    <submittedName>
        <fullName evidence="2">GNAT superfamily N-acetyltransferase</fullName>
    </submittedName>
</protein>
<evidence type="ECO:0000313" key="3">
    <source>
        <dbReference type="Proteomes" id="UP001549257"/>
    </source>
</evidence>
<dbReference type="SUPFAM" id="SSF55729">
    <property type="entry name" value="Acyl-CoA N-acyltransferases (Nat)"/>
    <property type="match status" value="1"/>
</dbReference>
<dbReference type="Proteomes" id="UP001549257">
    <property type="component" value="Unassembled WGS sequence"/>
</dbReference>
<dbReference type="EMBL" id="JBEPSJ010000001">
    <property type="protein sequence ID" value="MET4581232.1"/>
    <property type="molecule type" value="Genomic_DNA"/>
</dbReference>
<dbReference type="InterPro" id="IPR016181">
    <property type="entry name" value="Acyl_CoA_acyltransferase"/>
</dbReference>
<dbReference type="Pfam" id="PF00583">
    <property type="entry name" value="Acetyltransf_1"/>
    <property type="match status" value="1"/>
</dbReference>
<dbReference type="Gene3D" id="3.40.630.30">
    <property type="match status" value="1"/>
</dbReference>
<dbReference type="InterPro" id="IPR000182">
    <property type="entry name" value="GNAT_dom"/>
</dbReference>
<dbReference type="PROSITE" id="PS51186">
    <property type="entry name" value="GNAT"/>
    <property type="match status" value="1"/>
</dbReference>
<accession>A0ABV2QL40</accession>
<dbReference type="CDD" id="cd04301">
    <property type="entry name" value="NAT_SF"/>
    <property type="match status" value="1"/>
</dbReference>
<gene>
    <name evidence="2" type="ORF">ABIE21_000722</name>
</gene>
<sequence>MISIRTASDVPWADVERVFATPGDPRTCWCRYFKLTGAQWTETDVAARAAALRDDTRRADPTPGLVAFVDDEPAGWVAVEPRVNLPRLFRSRVVAAGMSTPFDDASVWSIVCFVVRREFRGRGVAGELVRGAVDHARSSGASTIEAYPIEPAQVKGSPAGSMYHGTVSMFRAAGFDETRVGAPARRVMTLAV</sequence>
<keyword evidence="3" id="KW-1185">Reference proteome</keyword>
<dbReference type="RefSeq" id="WP_354023416.1">
    <property type="nucleotide sequence ID" value="NZ_JBEPSJ010000001.1"/>
</dbReference>
<reference evidence="2 3" key="1">
    <citation type="submission" date="2024-06" db="EMBL/GenBank/DDBJ databases">
        <title>Sorghum-associated microbial communities from plants grown in Nebraska, USA.</title>
        <authorList>
            <person name="Schachtman D."/>
        </authorList>
    </citation>
    <scope>NUCLEOTIDE SEQUENCE [LARGE SCALE GENOMIC DNA]</scope>
    <source>
        <strain evidence="2 3">2857</strain>
    </source>
</reference>
<evidence type="ECO:0000313" key="2">
    <source>
        <dbReference type="EMBL" id="MET4581232.1"/>
    </source>
</evidence>
<comment type="caution">
    <text evidence="2">The sequence shown here is derived from an EMBL/GenBank/DDBJ whole genome shotgun (WGS) entry which is preliminary data.</text>
</comment>